<reference evidence="2 3" key="1">
    <citation type="submission" date="2020-07" db="EMBL/GenBank/DDBJ databases">
        <title>Sequencing the genomes of 1000 actinobacteria strains.</title>
        <authorList>
            <person name="Klenk H.-P."/>
        </authorList>
    </citation>
    <scope>NUCLEOTIDE SEQUENCE [LARGE SCALE GENOMIC DNA]</scope>
    <source>
        <strain evidence="2 3">DSM 27576</strain>
    </source>
</reference>
<sequence>MTLTSTQNVPTDGSANGSLNARERMPWRVFVSELLGYVLAAALGVYLTAHVAATREELFFFDGDSLFNALFMHSLATGAPQDWAMSPVLFVPELAAYALAAAFGGDTASALLINSVLNFLALYGAFRLASGCRQSASAPILSAWAAYGAFCLIALFENGGDRDSSQLASLMATTTYYSATVVASIAALGLVRRSLEAGRLRARASVPLIALVVLSCFSNPLFVAWAVAPLVLVMVIIGIGGARRHLLTMNLLFIVCSTVVGLLLRNLFSGTIVAQMGFYIRTDNARGSFAHYLGLASAEWHRPLAVVATIVLISLAITAMGFSVVRLRGVSSGVRLVALFAWLAPLTCFFGFVLVGSESPRYLQPLVFAPVLAAICLVQIIARPRRREPTSPRPGWTVLLAVVALGGMLLSLQSVQKLSENRETASSASLQCVVGWVNATHRTGAGQFWSIRAPKAYIDDPSQLLQVTWNLRPYAWLVNRDDFNMKSASFLIVDAQSHDFELPVGWSLDSATQVGCGRYTIYDFGPVELPITGAT</sequence>
<keyword evidence="1" id="KW-0472">Membrane</keyword>
<feature type="transmembrane region" description="Helical" evidence="1">
    <location>
        <begin position="336"/>
        <end position="356"/>
    </location>
</feature>
<feature type="transmembrane region" description="Helical" evidence="1">
    <location>
        <begin position="394"/>
        <end position="412"/>
    </location>
</feature>
<dbReference type="Proteomes" id="UP000526083">
    <property type="component" value="Unassembled WGS sequence"/>
</dbReference>
<gene>
    <name evidence="2" type="ORF">FHX48_002039</name>
</gene>
<evidence type="ECO:0000313" key="3">
    <source>
        <dbReference type="Proteomes" id="UP000526083"/>
    </source>
</evidence>
<proteinExistence type="predicted"/>
<evidence type="ECO:0008006" key="4">
    <source>
        <dbReference type="Google" id="ProtNLM"/>
    </source>
</evidence>
<feature type="transmembrane region" description="Helical" evidence="1">
    <location>
        <begin position="300"/>
        <end position="324"/>
    </location>
</feature>
<keyword evidence="1" id="KW-0812">Transmembrane</keyword>
<feature type="transmembrane region" description="Helical" evidence="1">
    <location>
        <begin position="34"/>
        <end position="53"/>
    </location>
</feature>
<dbReference type="AlphaFoldDB" id="A0A7W3PLV1"/>
<name>A0A7W3PLV1_9MICO</name>
<keyword evidence="1" id="KW-1133">Transmembrane helix</keyword>
<dbReference type="EMBL" id="JACGWY010000004">
    <property type="protein sequence ID" value="MBA8816945.1"/>
    <property type="molecule type" value="Genomic_DNA"/>
</dbReference>
<feature type="transmembrane region" description="Helical" evidence="1">
    <location>
        <begin position="168"/>
        <end position="188"/>
    </location>
</feature>
<comment type="caution">
    <text evidence="2">The sequence shown here is derived from an EMBL/GenBank/DDBJ whole genome shotgun (WGS) entry which is preliminary data.</text>
</comment>
<feature type="transmembrane region" description="Helical" evidence="1">
    <location>
        <begin position="251"/>
        <end position="280"/>
    </location>
</feature>
<evidence type="ECO:0000313" key="2">
    <source>
        <dbReference type="EMBL" id="MBA8816945.1"/>
    </source>
</evidence>
<dbReference type="RefSeq" id="WP_167045404.1">
    <property type="nucleotide sequence ID" value="NZ_JAAOZB010000001.1"/>
</dbReference>
<organism evidence="2 3">
    <name type="scientific">Microbacterium halimionae</name>
    <dbReference type="NCBI Taxonomy" id="1526413"/>
    <lineage>
        <taxon>Bacteria</taxon>
        <taxon>Bacillati</taxon>
        <taxon>Actinomycetota</taxon>
        <taxon>Actinomycetes</taxon>
        <taxon>Micrococcales</taxon>
        <taxon>Microbacteriaceae</taxon>
        <taxon>Microbacterium</taxon>
    </lineage>
</organism>
<feature type="transmembrane region" description="Helical" evidence="1">
    <location>
        <begin position="200"/>
        <end position="217"/>
    </location>
</feature>
<feature type="transmembrane region" description="Helical" evidence="1">
    <location>
        <begin position="94"/>
        <end position="126"/>
    </location>
</feature>
<protein>
    <recommendedName>
        <fullName evidence="4">4-amino-4-deoxy-L-arabinose transferase</fullName>
    </recommendedName>
</protein>
<evidence type="ECO:0000256" key="1">
    <source>
        <dbReference type="SAM" id="Phobius"/>
    </source>
</evidence>
<accession>A0A7W3PLV1</accession>
<feature type="transmembrane region" description="Helical" evidence="1">
    <location>
        <begin position="138"/>
        <end position="156"/>
    </location>
</feature>
<keyword evidence="3" id="KW-1185">Reference proteome</keyword>
<feature type="transmembrane region" description="Helical" evidence="1">
    <location>
        <begin position="362"/>
        <end position="382"/>
    </location>
</feature>
<feature type="transmembrane region" description="Helical" evidence="1">
    <location>
        <begin position="223"/>
        <end position="242"/>
    </location>
</feature>